<name>A0A9P7ZC57_9HYPO</name>
<evidence type="ECO:0008006" key="3">
    <source>
        <dbReference type="Google" id="ProtNLM"/>
    </source>
</evidence>
<proteinExistence type="predicted"/>
<dbReference type="EMBL" id="MU251318">
    <property type="protein sequence ID" value="KAG9249384.1"/>
    <property type="molecule type" value="Genomic_DNA"/>
</dbReference>
<protein>
    <recommendedName>
        <fullName evidence="3">Swt1-like HEPN domain-containing protein</fullName>
    </recommendedName>
</protein>
<reference evidence="1" key="1">
    <citation type="journal article" date="2021" name="IMA Fungus">
        <title>Genomic characterization of three marine fungi, including Emericellopsis atlantica sp. nov. with signatures of a generalist lifestyle and marine biomass degradation.</title>
        <authorList>
            <person name="Hagestad O.C."/>
            <person name="Hou L."/>
            <person name="Andersen J.H."/>
            <person name="Hansen E.H."/>
            <person name="Altermark B."/>
            <person name="Li C."/>
            <person name="Kuhnert E."/>
            <person name="Cox R.J."/>
            <person name="Crous P.W."/>
            <person name="Spatafora J.W."/>
            <person name="Lail K."/>
            <person name="Amirebrahimi M."/>
            <person name="Lipzen A."/>
            <person name="Pangilinan J."/>
            <person name="Andreopoulos W."/>
            <person name="Hayes R.D."/>
            <person name="Ng V."/>
            <person name="Grigoriev I.V."/>
            <person name="Jackson S.A."/>
            <person name="Sutton T.D.S."/>
            <person name="Dobson A.D.W."/>
            <person name="Rama T."/>
        </authorList>
    </citation>
    <scope>NUCLEOTIDE SEQUENCE</scope>
    <source>
        <strain evidence="1">TS7</strain>
    </source>
</reference>
<dbReference type="RefSeq" id="XP_046113308.1">
    <property type="nucleotide sequence ID" value="XM_046264418.1"/>
</dbReference>
<evidence type="ECO:0000313" key="2">
    <source>
        <dbReference type="Proteomes" id="UP000887229"/>
    </source>
</evidence>
<dbReference type="Proteomes" id="UP000887229">
    <property type="component" value="Unassembled WGS sequence"/>
</dbReference>
<organism evidence="1 2">
    <name type="scientific">Emericellopsis atlantica</name>
    <dbReference type="NCBI Taxonomy" id="2614577"/>
    <lineage>
        <taxon>Eukaryota</taxon>
        <taxon>Fungi</taxon>
        <taxon>Dikarya</taxon>
        <taxon>Ascomycota</taxon>
        <taxon>Pezizomycotina</taxon>
        <taxon>Sordariomycetes</taxon>
        <taxon>Hypocreomycetidae</taxon>
        <taxon>Hypocreales</taxon>
        <taxon>Bionectriaceae</taxon>
        <taxon>Emericellopsis</taxon>
    </lineage>
</organism>
<comment type="caution">
    <text evidence="1">The sequence shown here is derived from an EMBL/GenBank/DDBJ whole genome shotgun (WGS) entry which is preliminary data.</text>
</comment>
<dbReference type="AlphaFoldDB" id="A0A9P7ZC57"/>
<sequence>MELIGSDELLDIFEPFLPSSEQYVILNAAQRVLEDCFYEFASVHIPSLLRHRGWQCSVAVELTEWTRIFQKLASTLPRESRSCLQTILRDLSDLRNIAVHRRPITRSRADQLLRSVMLMAQLLQNQLGNQSDWGTTKVQDFRRKLLELGHETKFGLTATSQPLASEAHSTPKNNTRVEGWEHPADKFGNSFSFDVTLFMEAVRDSASRPEVFFFGEEIEEGKLIIIKHVGSYSRYSTWSPEELELRHRLHHLGQ</sequence>
<evidence type="ECO:0000313" key="1">
    <source>
        <dbReference type="EMBL" id="KAG9249384.1"/>
    </source>
</evidence>
<dbReference type="OrthoDB" id="5324651at2759"/>
<gene>
    <name evidence="1" type="ORF">F5Z01DRAFT_669337</name>
</gene>
<keyword evidence="2" id="KW-1185">Reference proteome</keyword>
<accession>A0A9P7ZC57</accession>
<dbReference type="GeneID" id="70295321"/>